<dbReference type="InterPro" id="IPR054696">
    <property type="entry name" value="GTP-eEF1A_C"/>
</dbReference>
<dbReference type="GO" id="GO:0003924">
    <property type="term" value="F:GTPase activity"/>
    <property type="evidence" value="ECO:0007669"/>
    <property type="project" value="InterPro"/>
</dbReference>
<evidence type="ECO:0000256" key="6">
    <source>
        <dbReference type="ARBA" id="ARBA00022801"/>
    </source>
</evidence>
<name>A0A5E4QJ53_9NEOP</name>
<dbReference type="Pfam" id="PF08938">
    <property type="entry name" value="HBS1_N"/>
    <property type="match status" value="1"/>
</dbReference>
<dbReference type="InterPro" id="IPR050100">
    <property type="entry name" value="TRAFAC_GTPase_members"/>
</dbReference>
<dbReference type="Pfam" id="PF03144">
    <property type="entry name" value="GTP_EFTU_D2"/>
    <property type="match status" value="1"/>
</dbReference>
<evidence type="ECO:0000256" key="1">
    <source>
        <dbReference type="ARBA" id="ARBA00004496"/>
    </source>
</evidence>
<sequence>MARHRNIRNRSYSDDYDYDDVYGHSVEEDSCLSPSDASQWLYDRSKNQQAISQFLESDDIQEETEEEVVNTRPGLERRESIDIRSLNLNEENEAKLMSCLDELRNILGDTIPENNLVQAILNHNFDYNKALDEILNNNSKDVKPAQENSKNTKPKLVIDQVSAIPLVDKAPIITTRSNIPKVIAPKFEGSDVEIIKGFKLNQASAGNSCSSTPRDQSPATERPFKSDCNIIEDKINKIKENKLDPESQYSNERGSEKEHLYIVVVGHVDAGKSTLMGHLLCKLGEVSQRTLHKYEQESKKIGKQSFMYAWVLDETGEERVRGITMDVGRAQFETKTKKVIILDAPGHADFIPNMITGAGQADVALLVVDATRGEFESGFDFGGQTREHALLVRSLGVSQLAVAINKLDTTNWSEERFNEISKKLKIFLKQAGYKDSDVTFVPCSGLTGENLIKAPEEPKLLQWYNGPCLLDVIDKFNVPQRPVSKPLRMSINDVFKATGSGFCVAGRIENGVINKGDKVMVCPTKEIAEVRSIAINDLSNNIAFAGDQVAVTLSGVDIQNVAIGYILSDPVQQIPISSRFEARLVVFNVKVPITKGFPVLLHHQSLVESAHIIKLKALLNKSTGELIKKNPRCLGNNSVAVVNIEVSRPICIERYKDVKELGRVMLRVSGVTIAAGLITDIYYT</sequence>
<dbReference type="InterPro" id="IPR009000">
    <property type="entry name" value="Transl_B-barrel_sf"/>
</dbReference>
<dbReference type="Proteomes" id="UP000324832">
    <property type="component" value="Unassembled WGS sequence"/>
</dbReference>
<dbReference type="Pfam" id="PF22594">
    <property type="entry name" value="GTP-eEF1A_C"/>
    <property type="match status" value="1"/>
</dbReference>
<dbReference type="InterPro" id="IPR004161">
    <property type="entry name" value="EFTu-like_2"/>
</dbReference>
<dbReference type="SUPFAM" id="SSF109732">
    <property type="entry name" value="HBS1-like domain"/>
    <property type="match status" value="1"/>
</dbReference>
<keyword evidence="5" id="KW-0547">Nucleotide-binding</keyword>
<dbReference type="InterPro" id="IPR027417">
    <property type="entry name" value="P-loop_NTPase"/>
</dbReference>
<evidence type="ECO:0000256" key="10">
    <source>
        <dbReference type="ARBA" id="ARBA00049117"/>
    </source>
</evidence>
<dbReference type="PANTHER" id="PTHR23115">
    <property type="entry name" value="TRANSLATION FACTOR"/>
    <property type="match status" value="1"/>
</dbReference>
<dbReference type="InterPro" id="IPR009001">
    <property type="entry name" value="Transl_elong_EF1A/Init_IF2_C"/>
</dbReference>
<feature type="compositionally biased region" description="Polar residues" evidence="11">
    <location>
        <begin position="203"/>
        <end position="219"/>
    </location>
</feature>
<keyword evidence="8" id="KW-0648">Protein biosynthesis</keyword>
<evidence type="ECO:0000256" key="7">
    <source>
        <dbReference type="ARBA" id="ARBA00022845"/>
    </source>
</evidence>
<keyword evidence="6" id="KW-0378">Hydrolase</keyword>
<dbReference type="PROSITE" id="PS51722">
    <property type="entry name" value="G_TR_2"/>
    <property type="match status" value="1"/>
</dbReference>
<dbReference type="FunFam" id="3.40.50.300:FF:000204">
    <property type="entry name" value="Translation elongation factor Tu"/>
    <property type="match status" value="1"/>
</dbReference>
<dbReference type="GO" id="GO:0005525">
    <property type="term" value="F:GTP binding"/>
    <property type="evidence" value="ECO:0007669"/>
    <property type="project" value="UniProtKB-KW"/>
</dbReference>
<dbReference type="Gene3D" id="1.10.8.10">
    <property type="entry name" value="DNA helicase RuvA subunit, C-terminal domain"/>
    <property type="match status" value="1"/>
</dbReference>
<keyword evidence="14" id="KW-1185">Reference proteome</keyword>
<protein>
    <recommendedName>
        <fullName evidence="12">Tr-type G domain-containing protein</fullName>
    </recommendedName>
</protein>
<dbReference type="CDD" id="cd01883">
    <property type="entry name" value="EF1_alpha"/>
    <property type="match status" value="1"/>
</dbReference>
<evidence type="ECO:0000256" key="2">
    <source>
        <dbReference type="ARBA" id="ARBA00007249"/>
    </source>
</evidence>
<dbReference type="InterPro" id="IPR000795">
    <property type="entry name" value="T_Tr_GTP-bd_dom"/>
</dbReference>
<dbReference type="Pfam" id="PF00009">
    <property type="entry name" value="GTP_EFTU"/>
    <property type="match status" value="1"/>
</dbReference>
<dbReference type="InterPro" id="IPR037189">
    <property type="entry name" value="HBS1-like_N_sf"/>
</dbReference>
<evidence type="ECO:0000256" key="3">
    <source>
        <dbReference type="ARBA" id="ARBA00022490"/>
    </source>
</evidence>
<reference evidence="13 14" key="1">
    <citation type="submission" date="2017-07" db="EMBL/GenBank/DDBJ databases">
        <authorList>
            <person name="Talla V."/>
            <person name="Backstrom N."/>
        </authorList>
    </citation>
    <scope>NUCLEOTIDE SEQUENCE [LARGE SCALE GENOMIC DNA]</scope>
</reference>
<evidence type="ECO:0000259" key="12">
    <source>
        <dbReference type="PROSITE" id="PS51722"/>
    </source>
</evidence>
<organism evidence="13 14">
    <name type="scientific">Leptidea sinapis</name>
    <dbReference type="NCBI Taxonomy" id="189913"/>
    <lineage>
        <taxon>Eukaryota</taxon>
        <taxon>Metazoa</taxon>
        <taxon>Ecdysozoa</taxon>
        <taxon>Arthropoda</taxon>
        <taxon>Hexapoda</taxon>
        <taxon>Insecta</taxon>
        <taxon>Pterygota</taxon>
        <taxon>Neoptera</taxon>
        <taxon>Endopterygota</taxon>
        <taxon>Lepidoptera</taxon>
        <taxon>Glossata</taxon>
        <taxon>Ditrysia</taxon>
        <taxon>Papilionoidea</taxon>
        <taxon>Pieridae</taxon>
        <taxon>Dismorphiinae</taxon>
        <taxon>Leptidea</taxon>
    </lineage>
</organism>
<evidence type="ECO:0000256" key="4">
    <source>
        <dbReference type="ARBA" id="ARBA00022553"/>
    </source>
</evidence>
<proteinExistence type="inferred from homology"/>
<dbReference type="CDD" id="cd16267">
    <property type="entry name" value="HBS1-like_II"/>
    <property type="match status" value="1"/>
</dbReference>
<dbReference type="FunFam" id="2.40.30.10:FF:000035">
    <property type="entry name" value="HBS1-like translational GTPase"/>
    <property type="match status" value="1"/>
</dbReference>
<accession>A0A5E4QJ53</accession>
<evidence type="ECO:0000256" key="8">
    <source>
        <dbReference type="ARBA" id="ARBA00022917"/>
    </source>
</evidence>
<dbReference type="GO" id="GO:0006412">
    <property type="term" value="P:translation"/>
    <property type="evidence" value="ECO:0007669"/>
    <property type="project" value="UniProtKB-KW"/>
</dbReference>
<keyword evidence="9" id="KW-0342">GTP-binding</keyword>
<dbReference type="SUPFAM" id="SSF50465">
    <property type="entry name" value="EF-Tu/eEF-1alpha/eIF2-gamma C-terminal domain"/>
    <property type="match status" value="1"/>
</dbReference>
<dbReference type="Gene3D" id="3.40.50.300">
    <property type="entry name" value="P-loop containing nucleotide triphosphate hydrolases"/>
    <property type="match status" value="1"/>
</dbReference>
<feature type="region of interest" description="Disordered" evidence="11">
    <location>
        <begin position="203"/>
        <end position="224"/>
    </location>
</feature>
<dbReference type="InterPro" id="IPR015033">
    <property type="entry name" value="HBS1-like_N"/>
</dbReference>
<comment type="subcellular location">
    <subcellularLocation>
        <location evidence="1">Cytoplasm</location>
    </subcellularLocation>
</comment>
<dbReference type="GO" id="GO:0006417">
    <property type="term" value="P:regulation of translation"/>
    <property type="evidence" value="ECO:0007669"/>
    <property type="project" value="UniProtKB-KW"/>
</dbReference>
<dbReference type="SUPFAM" id="SSF50447">
    <property type="entry name" value="Translation proteins"/>
    <property type="match status" value="1"/>
</dbReference>
<gene>
    <name evidence="13" type="ORF">LSINAPIS_LOCUS9410</name>
</gene>
<dbReference type="GO" id="GO:0005737">
    <property type="term" value="C:cytoplasm"/>
    <property type="evidence" value="ECO:0007669"/>
    <property type="project" value="UniProtKB-SubCell"/>
</dbReference>
<evidence type="ECO:0000256" key="5">
    <source>
        <dbReference type="ARBA" id="ARBA00022741"/>
    </source>
</evidence>
<dbReference type="FunFam" id="2.40.30.10:FF:000020">
    <property type="entry name" value="Translation elongation factor EF-1"/>
    <property type="match status" value="1"/>
</dbReference>
<dbReference type="EMBL" id="FZQP02003468">
    <property type="protein sequence ID" value="VVC98310.1"/>
    <property type="molecule type" value="Genomic_DNA"/>
</dbReference>
<comment type="catalytic activity">
    <reaction evidence="10">
        <text>GTP + H2O = GDP + phosphate + H(+)</text>
        <dbReference type="Rhea" id="RHEA:19669"/>
        <dbReference type="ChEBI" id="CHEBI:15377"/>
        <dbReference type="ChEBI" id="CHEBI:15378"/>
        <dbReference type="ChEBI" id="CHEBI:37565"/>
        <dbReference type="ChEBI" id="CHEBI:43474"/>
        <dbReference type="ChEBI" id="CHEBI:58189"/>
    </reaction>
    <physiologicalReaction direction="left-to-right" evidence="10">
        <dbReference type="Rhea" id="RHEA:19670"/>
    </physiologicalReaction>
</comment>
<dbReference type="SUPFAM" id="SSF52540">
    <property type="entry name" value="P-loop containing nucleoside triphosphate hydrolases"/>
    <property type="match status" value="1"/>
</dbReference>
<evidence type="ECO:0000256" key="9">
    <source>
        <dbReference type="ARBA" id="ARBA00023134"/>
    </source>
</evidence>
<dbReference type="AlphaFoldDB" id="A0A5E4QJ53"/>
<keyword evidence="7" id="KW-0810">Translation regulation</keyword>
<evidence type="ECO:0000256" key="11">
    <source>
        <dbReference type="SAM" id="MobiDB-lite"/>
    </source>
</evidence>
<feature type="domain" description="Tr-type G" evidence="12">
    <location>
        <begin position="257"/>
        <end position="483"/>
    </location>
</feature>
<keyword evidence="4" id="KW-0597">Phosphoprotein</keyword>
<evidence type="ECO:0000313" key="13">
    <source>
        <dbReference type="EMBL" id="VVC98310.1"/>
    </source>
</evidence>
<dbReference type="PRINTS" id="PR00315">
    <property type="entry name" value="ELONGATNFCT"/>
</dbReference>
<dbReference type="Gene3D" id="2.40.30.10">
    <property type="entry name" value="Translation factors"/>
    <property type="match status" value="2"/>
</dbReference>
<comment type="similarity">
    <text evidence="2">Belongs to the TRAFAC class translation factor GTPase superfamily. Classic translation factor GTPase family. EF-Tu/EF-1A subfamily.</text>
</comment>
<dbReference type="CDD" id="cd04093">
    <property type="entry name" value="HBS1_C_III"/>
    <property type="match status" value="1"/>
</dbReference>
<keyword evidence="3" id="KW-0963">Cytoplasm</keyword>
<evidence type="ECO:0000313" key="14">
    <source>
        <dbReference type="Proteomes" id="UP000324832"/>
    </source>
</evidence>